<gene>
    <name evidence="6" type="ORF">C176_12493</name>
</gene>
<dbReference type="RefSeq" id="WP_038185469.1">
    <property type="nucleotide sequence ID" value="NZ_ASQA01000028.1"/>
</dbReference>
<comment type="caution">
    <text evidence="6">The sequence shown here is derived from an EMBL/GenBank/DDBJ whole genome shotgun (WGS) entry which is preliminary data.</text>
</comment>
<protein>
    <recommendedName>
        <fullName evidence="4">Putative HNH nuclease YajD</fullName>
    </recommendedName>
</protein>
<evidence type="ECO:0000313" key="7">
    <source>
        <dbReference type="Proteomes" id="UP000019062"/>
    </source>
</evidence>
<dbReference type="GO" id="GO:0005829">
    <property type="term" value="C:cytosol"/>
    <property type="evidence" value="ECO:0007669"/>
    <property type="project" value="TreeGrafter"/>
</dbReference>
<keyword evidence="6" id="KW-0255">Endonuclease</keyword>
<name>W4EUG3_9BACL</name>
<evidence type="ECO:0000259" key="5">
    <source>
        <dbReference type="SMART" id="SM00507"/>
    </source>
</evidence>
<evidence type="ECO:0000256" key="2">
    <source>
        <dbReference type="ARBA" id="ARBA00022801"/>
    </source>
</evidence>
<comment type="similarity">
    <text evidence="3">Belongs to the HNH nuclease family.</text>
</comment>
<dbReference type="GO" id="GO:0016787">
    <property type="term" value="F:hydrolase activity"/>
    <property type="evidence" value="ECO:0007669"/>
    <property type="project" value="UniProtKB-KW"/>
</dbReference>
<dbReference type="InterPro" id="IPR003615">
    <property type="entry name" value="HNH_nuc"/>
</dbReference>
<dbReference type="PANTHER" id="PTHR41286">
    <property type="entry name" value="HNH NUCLEASE YAJD-RELATED"/>
    <property type="match status" value="1"/>
</dbReference>
<dbReference type="SMART" id="SM00507">
    <property type="entry name" value="HNHc"/>
    <property type="match status" value="1"/>
</dbReference>
<evidence type="ECO:0000256" key="4">
    <source>
        <dbReference type="ARBA" id="ARBA00040194"/>
    </source>
</evidence>
<dbReference type="Gene3D" id="1.10.30.50">
    <property type="match status" value="1"/>
</dbReference>
<evidence type="ECO:0000256" key="1">
    <source>
        <dbReference type="ARBA" id="ARBA00022722"/>
    </source>
</evidence>
<keyword evidence="7" id="KW-1185">Reference proteome</keyword>
<dbReference type="PANTHER" id="PTHR41286:SF1">
    <property type="entry name" value="HNH NUCLEASE YAJD-RELATED"/>
    <property type="match status" value="1"/>
</dbReference>
<reference evidence="6 7" key="1">
    <citation type="journal article" date="2014" name="BMC Genomics">
        <title>Genomic comparison of sporeforming bacilli isolated from milk.</title>
        <authorList>
            <person name="Moreno Switt A.I."/>
            <person name="Andrus A.D."/>
            <person name="Ranieri M.L."/>
            <person name="Orsi R.H."/>
            <person name="Ivy R."/>
            <person name="den Bakker H.C."/>
            <person name="Martin N.H."/>
            <person name="Wiedmann M."/>
            <person name="Boor K.J."/>
        </authorList>
    </citation>
    <scope>NUCLEOTIDE SEQUENCE [LARGE SCALE GENOMIC DNA]</scope>
    <source>
        <strain evidence="6 7">FSL R5-213</strain>
    </source>
</reference>
<dbReference type="GO" id="GO:0008270">
    <property type="term" value="F:zinc ion binding"/>
    <property type="evidence" value="ECO:0007669"/>
    <property type="project" value="InterPro"/>
</dbReference>
<dbReference type="InterPro" id="IPR002711">
    <property type="entry name" value="HNH"/>
</dbReference>
<evidence type="ECO:0000256" key="3">
    <source>
        <dbReference type="ARBA" id="ARBA00038412"/>
    </source>
</evidence>
<proteinExistence type="inferred from homology"/>
<organism evidence="6 7">
    <name type="scientific">Viridibacillus arenosi FSL R5-213</name>
    <dbReference type="NCBI Taxonomy" id="1227360"/>
    <lineage>
        <taxon>Bacteria</taxon>
        <taxon>Bacillati</taxon>
        <taxon>Bacillota</taxon>
        <taxon>Bacilli</taxon>
        <taxon>Bacillales</taxon>
        <taxon>Caryophanaceae</taxon>
        <taxon>Viridibacillus</taxon>
    </lineage>
</organism>
<evidence type="ECO:0000313" key="6">
    <source>
        <dbReference type="EMBL" id="ETT84185.1"/>
    </source>
</evidence>
<dbReference type="EMBL" id="ASQA01000028">
    <property type="protein sequence ID" value="ETT84185.1"/>
    <property type="molecule type" value="Genomic_DNA"/>
</dbReference>
<dbReference type="GO" id="GO:0003676">
    <property type="term" value="F:nucleic acid binding"/>
    <property type="evidence" value="ECO:0007669"/>
    <property type="project" value="InterPro"/>
</dbReference>
<dbReference type="GO" id="GO:0004519">
    <property type="term" value="F:endonuclease activity"/>
    <property type="evidence" value="ECO:0007669"/>
    <property type="project" value="UniProtKB-KW"/>
</dbReference>
<dbReference type="AlphaFoldDB" id="W4EUG3"/>
<dbReference type="Proteomes" id="UP000019062">
    <property type="component" value="Unassembled WGS sequence"/>
</dbReference>
<dbReference type="eggNOG" id="COG1403">
    <property type="taxonomic scope" value="Bacteria"/>
</dbReference>
<dbReference type="Pfam" id="PF01844">
    <property type="entry name" value="HNH"/>
    <property type="match status" value="1"/>
</dbReference>
<keyword evidence="2" id="KW-0378">Hydrolase</keyword>
<feature type="domain" description="HNH nuclease" evidence="5">
    <location>
        <begin position="57"/>
        <end position="113"/>
    </location>
</feature>
<dbReference type="CDD" id="cd00085">
    <property type="entry name" value="HNHc"/>
    <property type="match status" value="1"/>
</dbReference>
<keyword evidence="1" id="KW-0540">Nuclease</keyword>
<sequence>MTSKPLKPCNKPNCGQLTTTRYCEAHTTETTNDNRYYDKHHRDKRSNSFYHSTAWRKARQLAILESHGMCVSCFNDNRLVPGYIVDHIIPIKVNWLKRLDLDNLQYLCLSCHNKKTFEDKK</sequence>
<accession>W4EUG3</accession>